<feature type="domain" description="Bacterial CdiA-CT RNAse A" evidence="3">
    <location>
        <begin position="430"/>
        <end position="537"/>
    </location>
</feature>
<dbReference type="EMBL" id="UGQT01000001">
    <property type="protein sequence ID" value="STZ57391.1"/>
    <property type="molecule type" value="Genomic_DNA"/>
</dbReference>
<dbReference type="InterPro" id="IPR041436">
    <property type="entry name" value="RNAse_A_bac"/>
</dbReference>
<dbReference type="GO" id="GO:0016787">
    <property type="term" value="F:hydrolase activity"/>
    <property type="evidence" value="ECO:0007669"/>
    <property type="project" value="UniProtKB-KW"/>
</dbReference>
<reference evidence="4 5" key="1">
    <citation type="submission" date="2018-06" db="EMBL/GenBank/DDBJ databases">
        <authorList>
            <consortium name="Pathogen Informatics"/>
            <person name="Doyle S."/>
        </authorList>
    </citation>
    <scope>NUCLEOTIDE SEQUENCE [LARGE SCALE GENOMIC DNA]</scope>
    <source>
        <strain evidence="4 5">NCTC10821</strain>
    </source>
</reference>
<sequence length="539" mass="55596">MANAARMAADEIDRIKTGLASLKADAAALGMEIDPVSGRVVAGPGFTGDPMELMLKQQQLQPRVDKLIGEANLVDMALANAIDTASGATPAQAPAGTPRGLEDMLVPPEAREPTGAPSEILAGATTDPAQPENLGDALTDVAGQPVPTPPSAADRILDELTGQPTDDTPYTQSPLAGPIAAADPSAFNRQLAKVQAAEQNVKAAQAALDEAAAENYTAGAGGGPNRGATDLLTQKLFDARRELTDQRQILEDLNIAVTESGGQSVKIPALPENANVQSLPPEPSKLAEASRALSEGSLGIIPDYVKTADVLTNWGEHSGAEQTQAVLDVAGSLPLPGGKLVTEGLEHGLDALGAVGRHADDIPTDVPTPHVSADDVPSSADIPDVDAPDTPNVPDTPDISAGTADDIGSVGSYGIEDTSALLTASEASGGHLMERHVGQTFDDLAARLDSRPRMEAASSFLTQEEAVAAVSDTLQSNRQKISDWLSTAPKRELELDAPFNGGAVLQRGSDEVVPASAVRVVLRVDGNGGWYVLTGYPKP</sequence>
<feature type="coiled-coil region" evidence="1">
    <location>
        <begin position="187"/>
        <end position="214"/>
    </location>
</feature>
<keyword evidence="4" id="KW-0378">Hydrolase</keyword>
<dbReference type="Proteomes" id="UP000254978">
    <property type="component" value="Unassembled WGS sequence"/>
</dbReference>
<feature type="compositionally biased region" description="Polar residues" evidence="2">
    <location>
        <begin position="162"/>
        <end position="174"/>
    </location>
</feature>
<dbReference type="CDD" id="cd20684">
    <property type="entry name" value="CdiA-CT_Yk_RNaseA-like"/>
    <property type="match status" value="1"/>
</dbReference>
<evidence type="ECO:0000256" key="1">
    <source>
        <dbReference type="SAM" id="Coils"/>
    </source>
</evidence>
<proteinExistence type="predicted"/>
<gene>
    <name evidence="4" type="ORF">NCTC10821_00891</name>
</gene>
<dbReference type="Pfam" id="PF18431">
    <property type="entry name" value="RNAse_A_bac"/>
    <property type="match status" value="1"/>
</dbReference>
<keyword evidence="5" id="KW-1185">Reference proteome</keyword>
<protein>
    <submittedName>
        <fullName evidence="4">Alpha/beta hydrolase of uncharacterized function (DUF1023)</fullName>
    </submittedName>
</protein>
<dbReference type="AlphaFoldDB" id="A0A378T987"/>
<feature type="region of interest" description="Disordered" evidence="2">
    <location>
        <begin position="86"/>
        <end position="180"/>
    </location>
</feature>
<evidence type="ECO:0000259" key="3">
    <source>
        <dbReference type="Pfam" id="PF18431"/>
    </source>
</evidence>
<evidence type="ECO:0000313" key="4">
    <source>
        <dbReference type="EMBL" id="STZ57391.1"/>
    </source>
</evidence>
<evidence type="ECO:0000313" key="5">
    <source>
        <dbReference type="Proteomes" id="UP000254978"/>
    </source>
</evidence>
<evidence type="ECO:0000256" key="2">
    <source>
        <dbReference type="SAM" id="MobiDB-lite"/>
    </source>
</evidence>
<dbReference type="RefSeq" id="WP_174904641.1">
    <property type="nucleotide sequence ID" value="NZ_AP022600.1"/>
</dbReference>
<feature type="compositionally biased region" description="Low complexity" evidence="2">
    <location>
        <begin position="86"/>
        <end position="99"/>
    </location>
</feature>
<accession>A0A378T987</accession>
<organism evidence="4 5">
    <name type="scientific">Mycolicibacterium tokaiense</name>
    <dbReference type="NCBI Taxonomy" id="39695"/>
    <lineage>
        <taxon>Bacteria</taxon>
        <taxon>Bacillati</taxon>
        <taxon>Actinomycetota</taxon>
        <taxon>Actinomycetes</taxon>
        <taxon>Mycobacteriales</taxon>
        <taxon>Mycobacteriaceae</taxon>
        <taxon>Mycolicibacterium</taxon>
    </lineage>
</organism>
<name>A0A378T987_9MYCO</name>
<feature type="region of interest" description="Disordered" evidence="2">
    <location>
        <begin position="363"/>
        <end position="407"/>
    </location>
</feature>
<keyword evidence="1" id="KW-0175">Coiled coil</keyword>